<dbReference type="Proteomes" id="UP000266196">
    <property type="component" value="Unassembled WGS sequence"/>
</dbReference>
<organism evidence="3 6">
    <name type="scientific">Aphanomyces astaci</name>
    <name type="common">Crayfish plague agent</name>
    <dbReference type="NCBI Taxonomy" id="112090"/>
    <lineage>
        <taxon>Eukaryota</taxon>
        <taxon>Sar</taxon>
        <taxon>Stramenopiles</taxon>
        <taxon>Oomycota</taxon>
        <taxon>Saprolegniomycetes</taxon>
        <taxon>Saprolegniales</taxon>
        <taxon>Verrucalvaceae</taxon>
        <taxon>Aphanomyces</taxon>
    </lineage>
</organism>
<dbReference type="EMBL" id="QUTE01017672">
    <property type="protein sequence ID" value="RHY92139.1"/>
    <property type="molecule type" value="Genomic_DNA"/>
</dbReference>
<reference evidence="5 6" key="1">
    <citation type="submission" date="2018-08" db="EMBL/GenBank/DDBJ databases">
        <title>Aphanomyces genome sequencing and annotation.</title>
        <authorList>
            <person name="Minardi D."/>
            <person name="Oidtmann B."/>
            <person name="Van Der Giezen M."/>
            <person name="Studholme D.J."/>
        </authorList>
    </citation>
    <scope>NUCLEOTIDE SEQUENCE [LARGE SCALE GENOMIC DNA]</scope>
    <source>
        <strain evidence="3 6">197901</strain>
        <strain evidence="4 7">FDL457</strain>
        <strain evidence="2 5">SA</strain>
    </source>
</reference>
<dbReference type="EMBL" id="QUTF01014010">
    <property type="protein sequence ID" value="RHZ14965.1"/>
    <property type="molecule type" value="Genomic_DNA"/>
</dbReference>
<evidence type="ECO:0000313" key="5">
    <source>
        <dbReference type="Proteomes" id="UP000265716"/>
    </source>
</evidence>
<feature type="compositionally biased region" description="Acidic residues" evidence="1">
    <location>
        <begin position="169"/>
        <end position="183"/>
    </location>
</feature>
<sequence length="210" mass="23860">METTNAEAADIMLHLLHADTTAAVALAKETITDNDVMEEDVSPTHVEALFEVTAPVSRPRVVTFTTATTFVFSVAYGGSALPKESGPPIGMCSFHTDEFHEDLREEPPPPCRRRVRKFDHLERIDMLKRAKYHVQDIATFCMDAIDIRKSRQRTLDELSGDNKRKHDDDDQDETSECDAMESTDDSRRCLTQQGEWRHSRRMHISAMHGD</sequence>
<dbReference type="Proteomes" id="UP000286510">
    <property type="component" value="Unassembled WGS sequence"/>
</dbReference>
<evidence type="ECO:0008006" key="8">
    <source>
        <dbReference type="Google" id="ProtNLM"/>
    </source>
</evidence>
<evidence type="ECO:0000256" key="1">
    <source>
        <dbReference type="SAM" id="MobiDB-lite"/>
    </source>
</evidence>
<dbReference type="EMBL" id="QUTC01006517">
    <property type="protein sequence ID" value="RHY51749.1"/>
    <property type="molecule type" value="Genomic_DNA"/>
</dbReference>
<accession>A0A397EQ65</accession>
<evidence type="ECO:0000313" key="6">
    <source>
        <dbReference type="Proteomes" id="UP000266196"/>
    </source>
</evidence>
<comment type="caution">
    <text evidence="3">The sequence shown here is derived from an EMBL/GenBank/DDBJ whole genome shotgun (WGS) entry which is preliminary data.</text>
</comment>
<evidence type="ECO:0000313" key="2">
    <source>
        <dbReference type="EMBL" id="RHY51749.1"/>
    </source>
</evidence>
<proteinExistence type="predicted"/>
<dbReference type="Proteomes" id="UP000265716">
    <property type="component" value="Unassembled WGS sequence"/>
</dbReference>
<evidence type="ECO:0000313" key="7">
    <source>
        <dbReference type="Proteomes" id="UP000286510"/>
    </source>
</evidence>
<dbReference type="VEuPathDB" id="FungiDB:H257_15042"/>
<name>A0A397EQ65_APHAT</name>
<feature type="compositionally biased region" description="Basic and acidic residues" evidence="1">
    <location>
        <begin position="157"/>
        <end position="168"/>
    </location>
</feature>
<dbReference type="AlphaFoldDB" id="A0A397EQ65"/>
<gene>
    <name evidence="4" type="ORF">DYB26_005936</name>
    <name evidence="3" type="ORF">DYB31_016548</name>
    <name evidence="2" type="ORF">DYB38_000970</name>
</gene>
<protein>
    <recommendedName>
        <fullName evidence="8">Cysteine/serine-rich nuclear protein N-terminal domain-containing protein</fullName>
    </recommendedName>
</protein>
<evidence type="ECO:0000313" key="4">
    <source>
        <dbReference type="EMBL" id="RHZ14965.1"/>
    </source>
</evidence>
<feature type="region of interest" description="Disordered" evidence="1">
    <location>
        <begin position="157"/>
        <end position="210"/>
    </location>
</feature>
<evidence type="ECO:0000313" key="3">
    <source>
        <dbReference type="EMBL" id="RHY92139.1"/>
    </source>
</evidence>